<keyword evidence="5" id="KW-0333">Golgi apparatus</keyword>
<comment type="similarity">
    <text evidence="2">Belongs to the VPS52 family.</text>
</comment>
<dbReference type="GO" id="GO:0015031">
    <property type="term" value="P:protein transport"/>
    <property type="evidence" value="ECO:0007669"/>
    <property type="project" value="UniProtKB-KW"/>
</dbReference>
<sequence length="1028" mass="121221">MNKLCIWKEMEYEELSNLIKKFKGNPQVLKAFENIYVQNNCNFYSKIKIDDIEKGEILNEKKKETEIVNDFKNSKKEEIENDKLKDYEKITNKNFYMYTEQILKKLVKENDEINKTYDEIEKCNNAYNDIDIILNKYKNNIKDISNGIKNIENLTNNLDDKIQNRKQILELLNVYIKIILITPQLTNDITNNEIDDMFIKNIHILNKKIENCRHCLYDSYPSINASYNELEKLKYKATNKIYNFFLSQLNDILNKKTSIYIIQKNLIKYHILNTFLYNNNKNAYTYIIKKYITILNKTYYNLFKAYISNFIGKQIHFNSDTTIGKCSPLYFQDKHNNNLGNANNCSTNYDTTIQSSFSFVDATQINNSQNCSKNYAQNDGSGIFTSSIIGIGEVGSSSIVFAKNKMMDMFGFSFKNKNISDKSENFFLLNNRHNVLDDIKNVFFKNLNNDKQKGSNEHNSISTISISNNTIYYFEHIYKLINKLFIDTGTSEYIFILNFFKNYENIDFLFLEIYSKTISLCFNYFINFINTTFDFISLFIIYIINIYNAYIIKNRHILSLYEFVEKIQNIVWNKIHYIINENYKSIIITINPDNLEFTKLDQNQIQNKKTVYDLLYRTQVTTSFPINNIENKFVQIYDEKKVRNPKNELGEIKTETNINEHNQVYITPQYNTELKTNNIYNNEEINDITPKKSTNLSNPLLPTHIKPDVHSITKSFSDFYSSLIILNKLAYDYEFMFRKKCSEGKQTNENGPKNGSKNGSENGSENGLEKECQNRKPNSEALFNAKGKSYIKYIEEEIHNELINKYVHLNNFISNFENMIINVLLNLSNNFQNTNDQLLFLINNYYHIITILKNNKINEDKINPFEKLIEKNISYYIDLQLNKYIKDIIFFVSKHEHIFENIEEQNINDITSNSINNYSNNNVNILSQIDIQLMESTALFFTNKWKELLKTVEQEILKSFSNRVNSINILKTLNTKILLHFTRYQQLIKQIFKNSEMPLSVPNLPSIDIILTQIKKNLKHLDNEGEYI</sequence>
<evidence type="ECO:0000256" key="7">
    <source>
        <dbReference type="SAM" id="MobiDB-lite"/>
    </source>
</evidence>
<feature type="region of interest" description="Disordered" evidence="7">
    <location>
        <begin position="744"/>
        <end position="775"/>
    </location>
</feature>
<keyword evidence="8" id="KW-0472">Membrane</keyword>
<name>A0A1C6X3P8_PLABE</name>
<dbReference type="GO" id="GO:0000938">
    <property type="term" value="C:GARP complex"/>
    <property type="evidence" value="ECO:0007669"/>
    <property type="project" value="TreeGrafter"/>
</dbReference>
<dbReference type="Pfam" id="PF20655">
    <property type="entry name" value="Vps52_C"/>
    <property type="match status" value="1"/>
</dbReference>
<dbReference type="GO" id="GO:0006896">
    <property type="term" value="P:Golgi to vacuole transport"/>
    <property type="evidence" value="ECO:0007669"/>
    <property type="project" value="TreeGrafter"/>
</dbReference>
<evidence type="ECO:0000256" key="1">
    <source>
        <dbReference type="ARBA" id="ARBA00004601"/>
    </source>
</evidence>
<evidence type="ECO:0000313" key="13">
    <source>
        <dbReference type="EMBL" id="SCN27892.1"/>
    </source>
</evidence>
<evidence type="ECO:0000256" key="4">
    <source>
        <dbReference type="ARBA" id="ARBA00022927"/>
    </source>
</evidence>
<reference evidence="14 16" key="1">
    <citation type="submission" date="2016-08" db="EMBL/GenBank/DDBJ databases">
        <authorList>
            <consortium name="Pathogen Informatics"/>
        </authorList>
    </citation>
    <scope>NUCLEOTIDE SEQUENCE [LARGE SCALE GENOMIC DNA]</scope>
    <source>
        <strain evidence="11 16">NK65 ny</strain>
        <strain evidence="13 15">NK65e</strain>
        <strain evidence="12 14">SP11 Antwerpcl1</strain>
    </source>
</reference>
<evidence type="ECO:0000259" key="10">
    <source>
        <dbReference type="Pfam" id="PF20655"/>
    </source>
</evidence>
<dbReference type="OrthoDB" id="19482at2759"/>
<dbReference type="InterPro" id="IPR007258">
    <property type="entry name" value="Vps52"/>
</dbReference>
<comment type="subcellular location">
    <subcellularLocation>
        <location evidence="1">Golgi apparatus</location>
        <location evidence="1">trans-Golgi network</location>
    </subcellularLocation>
</comment>
<proteinExistence type="inferred from homology"/>
<protein>
    <submittedName>
        <fullName evidence="11">Vacuolar protein sorting-associated protein 52, putative</fullName>
    </submittedName>
</protein>
<evidence type="ECO:0000256" key="6">
    <source>
        <dbReference type="SAM" id="Coils"/>
    </source>
</evidence>
<evidence type="ECO:0000313" key="14">
    <source>
        <dbReference type="Proteomes" id="UP000219860"/>
    </source>
</evidence>
<evidence type="ECO:0000256" key="3">
    <source>
        <dbReference type="ARBA" id="ARBA00022448"/>
    </source>
</evidence>
<dbReference type="GO" id="GO:0032456">
    <property type="term" value="P:endocytic recycling"/>
    <property type="evidence" value="ECO:0007669"/>
    <property type="project" value="TreeGrafter"/>
</dbReference>
<keyword evidence="4" id="KW-0653">Protein transport</keyword>
<evidence type="ECO:0000259" key="9">
    <source>
        <dbReference type="Pfam" id="PF04129"/>
    </source>
</evidence>
<keyword evidence="3" id="KW-0813">Transport</keyword>
<gene>
    <name evidence="11" type="primary">VPS52</name>
    <name evidence="13" type="ORF">PBNK65E_000388700</name>
    <name evidence="11" type="ORF">PBNK65NY_000388200</name>
    <name evidence="12" type="ORF">PBSP11A_000388700</name>
</gene>
<feature type="transmembrane region" description="Helical" evidence="8">
    <location>
        <begin position="524"/>
        <end position="547"/>
    </location>
</feature>
<dbReference type="Pfam" id="PF04129">
    <property type="entry name" value="Vps52_CC"/>
    <property type="match status" value="1"/>
</dbReference>
<evidence type="ECO:0000256" key="5">
    <source>
        <dbReference type="ARBA" id="ARBA00023034"/>
    </source>
</evidence>
<dbReference type="EMBL" id="LT614639">
    <property type="protein sequence ID" value="SCN27892.1"/>
    <property type="molecule type" value="Genomic_DNA"/>
</dbReference>
<evidence type="ECO:0000313" key="12">
    <source>
        <dbReference type="EMBL" id="SCM16664.1"/>
    </source>
</evidence>
<feature type="domain" description="Vps52 C-terminal" evidence="10">
    <location>
        <begin position="436"/>
        <end position="596"/>
    </location>
</feature>
<dbReference type="AlphaFoldDB" id="A0A1C6X3P8"/>
<evidence type="ECO:0000313" key="11">
    <source>
        <dbReference type="EMBL" id="SCL97701.1"/>
    </source>
</evidence>
<dbReference type="VEuPathDB" id="PlasmoDB:PBANKA_1339000"/>
<accession>A0A1C6X3P8</accession>
<dbReference type="InterPro" id="IPR048361">
    <property type="entry name" value="Vps52_C"/>
</dbReference>
<dbReference type="Proteomes" id="UP000219860">
    <property type="component" value="Chromosome 13"/>
</dbReference>
<dbReference type="PANTHER" id="PTHR14190">
    <property type="entry name" value="SUPPRESSOR OF ACTIN MUTATIONS 2/VACUOLAR PROTEIN SORTING 52"/>
    <property type="match status" value="1"/>
</dbReference>
<evidence type="ECO:0000313" key="15">
    <source>
        <dbReference type="Proteomes" id="UP000220214"/>
    </source>
</evidence>
<evidence type="ECO:0000313" key="16">
    <source>
        <dbReference type="Proteomes" id="UP000516480"/>
    </source>
</evidence>
<feature type="domain" description="Vps52 coiled-coil" evidence="9">
    <location>
        <begin position="107"/>
        <end position="276"/>
    </location>
</feature>
<dbReference type="Proteomes" id="UP000220214">
    <property type="component" value="Chromosome 13"/>
</dbReference>
<dbReference type="PANTHER" id="PTHR14190:SF7">
    <property type="entry name" value="VACUOLAR PROTEIN SORTING-ASSOCIATED PROTEIN 52 HOMOLOG"/>
    <property type="match status" value="1"/>
</dbReference>
<dbReference type="InterPro" id="IPR048319">
    <property type="entry name" value="Vps52_CC"/>
</dbReference>
<keyword evidence="8" id="KW-0812">Transmembrane</keyword>
<dbReference type="EMBL" id="LT608261">
    <property type="protein sequence ID" value="SCM16664.1"/>
    <property type="molecule type" value="Genomic_DNA"/>
</dbReference>
<evidence type="ECO:0000256" key="2">
    <source>
        <dbReference type="ARBA" id="ARBA00008180"/>
    </source>
</evidence>
<organism evidence="11 16">
    <name type="scientific">Plasmodium berghei</name>
    <dbReference type="NCBI Taxonomy" id="5821"/>
    <lineage>
        <taxon>Eukaryota</taxon>
        <taxon>Sar</taxon>
        <taxon>Alveolata</taxon>
        <taxon>Apicomplexa</taxon>
        <taxon>Aconoidasida</taxon>
        <taxon>Haemosporida</taxon>
        <taxon>Plasmodiidae</taxon>
        <taxon>Plasmodium</taxon>
        <taxon>Plasmodium (Vinckeia)</taxon>
    </lineage>
</organism>
<dbReference type="GO" id="GO:0042147">
    <property type="term" value="P:retrograde transport, endosome to Golgi"/>
    <property type="evidence" value="ECO:0007669"/>
    <property type="project" value="TreeGrafter"/>
</dbReference>
<feature type="coiled-coil region" evidence="6">
    <location>
        <begin position="103"/>
        <end position="171"/>
    </location>
</feature>
<evidence type="ECO:0000256" key="8">
    <source>
        <dbReference type="SAM" id="Phobius"/>
    </source>
</evidence>
<dbReference type="Proteomes" id="UP000516480">
    <property type="component" value="Chromosome 13"/>
</dbReference>
<feature type="compositionally biased region" description="Polar residues" evidence="7">
    <location>
        <begin position="744"/>
        <end position="765"/>
    </location>
</feature>
<dbReference type="EMBL" id="LT608149">
    <property type="protein sequence ID" value="SCL97701.1"/>
    <property type="molecule type" value="Genomic_DNA"/>
</dbReference>
<keyword evidence="8" id="KW-1133">Transmembrane helix</keyword>
<keyword evidence="6" id="KW-0175">Coiled coil</keyword>
<dbReference type="GO" id="GO:0005829">
    <property type="term" value="C:cytosol"/>
    <property type="evidence" value="ECO:0007669"/>
    <property type="project" value="GOC"/>
</dbReference>
<dbReference type="GO" id="GO:0019905">
    <property type="term" value="F:syntaxin binding"/>
    <property type="evidence" value="ECO:0007669"/>
    <property type="project" value="TreeGrafter"/>
</dbReference>